<organism evidence="2">
    <name type="scientific">termite gut metagenome</name>
    <dbReference type="NCBI Taxonomy" id="433724"/>
    <lineage>
        <taxon>unclassified sequences</taxon>
        <taxon>metagenomes</taxon>
        <taxon>organismal metagenomes</taxon>
    </lineage>
</organism>
<sequence length="42" mass="5068">MRRKDYFLRKYVIGSIAVGVVIIFLLRLWDLQFMSDEYKVNA</sequence>
<protein>
    <submittedName>
        <fullName evidence="2">Penicillin-binding protein 2</fullName>
    </submittedName>
</protein>
<keyword evidence="1" id="KW-0472">Membrane</keyword>
<accession>A0A5J4PSN7</accession>
<comment type="caution">
    <text evidence="2">The sequence shown here is derived from an EMBL/GenBank/DDBJ whole genome shotgun (WGS) entry which is preliminary data.</text>
</comment>
<dbReference type="AlphaFoldDB" id="A0A5J4PSN7"/>
<name>A0A5J4PSN7_9ZZZZ</name>
<dbReference type="EMBL" id="SNRY01006781">
    <property type="protein sequence ID" value="KAA6311811.1"/>
    <property type="molecule type" value="Genomic_DNA"/>
</dbReference>
<gene>
    <name evidence="2" type="ORF">EZS27_037134</name>
</gene>
<keyword evidence="1" id="KW-0812">Transmembrane</keyword>
<evidence type="ECO:0000256" key="1">
    <source>
        <dbReference type="SAM" id="Phobius"/>
    </source>
</evidence>
<reference evidence="2" key="1">
    <citation type="submission" date="2019-03" db="EMBL/GenBank/DDBJ databases">
        <title>Single cell metagenomics reveals metabolic interactions within the superorganism composed of flagellate Streblomastix strix and complex community of Bacteroidetes bacteria on its surface.</title>
        <authorList>
            <person name="Treitli S.C."/>
            <person name="Kolisko M."/>
            <person name="Husnik F."/>
            <person name="Keeling P."/>
            <person name="Hampl V."/>
        </authorList>
    </citation>
    <scope>NUCLEOTIDE SEQUENCE</scope>
    <source>
        <strain evidence="2">STM</strain>
    </source>
</reference>
<proteinExistence type="predicted"/>
<keyword evidence="1" id="KW-1133">Transmembrane helix</keyword>
<feature type="non-terminal residue" evidence="2">
    <location>
        <position position="42"/>
    </location>
</feature>
<feature type="transmembrane region" description="Helical" evidence="1">
    <location>
        <begin position="12"/>
        <end position="29"/>
    </location>
</feature>
<evidence type="ECO:0000313" key="2">
    <source>
        <dbReference type="EMBL" id="KAA6311811.1"/>
    </source>
</evidence>